<evidence type="ECO:0000256" key="5">
    <source>
        <dbReference type="ARBA" id="ARBA00022989"/>
    </source>
</evidence>
<proteinExistence type="predicted"/>
<sequence length="419" mass="47249">MKTVIRYLVYSCLVLDSCAFVLRSQIRERPKSVCGSQTHAESESFSSTLDAKTDAVDQLEKDWKALQSLRPSDPSADISFPTAVVSVGGSSYTRMWTHQTWNIHSHPPHRRYFRHVRKWTKSTTARKVLPTVLLATCWSIVVSLSIEYFQVRPFKTVIARMAGTSSAVSLLSAPLALLLTLRANASLARLLEARQMWGRIVLHSRGLSSILANYVYPMNPQAAILSIRYLSILGWILKGQVRNESKESQEEILKLMIQSKNPSEYQWIIKQPKLHVGILSRIRQICTIALAPTLYKSDSRYQQIFLIEERLQELESCVGGNERLFSSPIPPTYTRHLSRVISLWLLLLPVSLVVNGGLSTSATAFVVSIAAYVFVGVDEVGMEIENVFQLLPLQQLAAASQRDVQNQFLMLRDVPKFMN</sequence>
<accession>A0AAD3CFV8</accession>
<evidence type="ECO:0000256" key="4">
    <source>
        <dbReference type="ARBA" id="ARBA00022692"/>
    </source>
</evidence>
<evidence type="ECO:0000256" key="6">
    <source>
        <dbReference type="ARBA" id="ARBA00023065"/>
    </source>
</evidence>
<comment type="subcellular location">
    <subcellularLocation>
        <location evidence="1">Cell membrane</location>
        <topology evidence="1">Multi-pass membrane protein</topology>
    </subcellularLocation>
</comment>
<evidence type="ECO:0000256" key="8">
    <source>
        <dbReference type="SAM" id="Phobius"/>
    </source>
</evidence>
<dbReference type="AlphaFoldDB" id="A0AAD3CFV8"/>
<dbReference type="Proteomes" id="UP001054902">
    <property type="component" value="Unassembled WGS sequence"/>
</dbReference>
<feature type="transmembrane region" description="Helical" evidence="8">
    <location>
        <begin position="128"/>
        <end position="151"/>
    </location>
</feature>
<dbReference type="GO" id="GO:0005254">
    <property type="term" value="F:chloride channel activity"/>
    <property type="evidence" value="ECO:0007669"/>
    <property type="project" value="InterPro"/>
</dbReference>
<dbReference type="Pfam" id="PF25539">
    <property type="entry name" value="Bestrophin_2"/>
    <property type="match status" value="1"/>
</dbReference>
<feature type="transmembrane region" description="Helical" evidence="8">
    <location>
        <begin position="157"/>
        <end position="179"/>
    </location>
</feature>
<keyword evidence="6" id="KW-0406">Ion transport</keyword>
<feature type="chain" id="PRO_5042055144" evidence="9">
    <location>
        <begin position="20"/>
        <end position="419"/>
    </location>
</feature>
<dbReference type="PANTHER" id="PTHR33281">
    <property type="entry name" value="UPF0187 PROTEIN YNEE"/>
    <property type="match status" value="1"/>
</dbReference>
<reference evidence="10 11" key="1">
    <citation type="journal article" date="2021" name="Sci. Rep.">
        <title>The genome of the diatom Chaetoceros tenuissimus carries an ancient integrated fragment of an extant virus.</title>
        <authorList>
            <person name="Hongo Y."/>
            <person name="Kimura K."/>
            <person name="Takaki Y."/>
            <person name="Yoshida Y."/>
            <person name="Baba S."/>
            <person name="Kobayashi G."/>
            <person name="Nagasaki K."/>
            <person name="Hano T."/>
            <person name="Tomaru Y."/>
        </authorList>
    </citation>
    <scope>NUCLEOTIDE SEQUENCE [LARGE SCALE GENOMIC DNA]</scope>
    <source>
        <strain evidence="10 11">NIES-3715</strain>
    </source>
</reference>
<keyword evidence="11" id="KW-1185">Reference proteome</keyword>
<feature type="signal peptide" evidence="9">
    <location>
        <begin position="1"/>
        <end position="19"/>
    </location>
</feature>
<evidence type="ECO:0000313" key="10">
    <source>
        <dbReference type="EMBL" id="GFH44878.1"/>
    </source>
</evidence>
<feature type="transmembrane region" description="Helical" evidence="8">
    <location>
        <begin position="343"/>
        <end position="375"/>
    </location>
</feature>
<keyword evidence="3" id="KW-1003">Cell membrane</keyword>
<name>A0AAD3CFV8_9STRA</name>
<dbReference type="EMBL" id="BLLK01000020">
    <property type="protein sequence ID" value="GFH44878.1"/>
    <property type="molecule type" value="Genomic_DNA"/>
</dbReference>
<dbReference type="PANTHER" id="PTHR33281:SF19">
    <property type="entry name" value="VOLTAGE-DEPENDENT ANION CHANNEL-FORMING PROTEIN YNEE"/>
    <property type="match status" value="1"/>
</dbReference>
<keyword evidence="4 8" id="KW-0812">Transmembrane</keyword>
<evidence type="ECO:0000256" key="1">
    <source>
        <dbReference type="ARBA" id="ARBA00004651"/>
    </source>
</evidence>
<comment type="caution">
    <text evidence="10">The sequence shown here is derived from an EMBL/GenBank/DDBJ whole genome shotgun (WGS) entry which is preliminary data.</text>
</comment>
<evidence type="ECO:0000256" key="9">
    <source>
        <dbReference type="SAM" id="SignalP"/>
    </source>
</evidence>
<evidence type="ECO:0000313" key="11">
    <source>
        <dbReference type="Proteomes" id="UP001054902"/>
    </source>
</evidence>
<keyword evidence="7 8" id="KW-0472">Membrane</keyword>
<evidence type="ECO:0000256" key="3">
    <source>
        <dbReference type="ARBA" id="ARBA00022475"/>
    </source>
</evidence>
<dbReference type="InterPro" id="IPR044669">
    <property type="entry name" value="YneE/VCCN1/2-like"/>
</dbReference>
<keyword evidence="9" id="KW-0732">Signal</keyword>
<evidence type="ECO:0000256" key="2">
    <source>
        <dbReference type="ARBA" id="ARBA00022448"/>
    </source>
</evidence>
<keyword evidence="2" id="KW-0813">Transport</keyword>
<dbReference type="GO" id="GO:0005886">
    <property type="term" value="C:plasma membrane"/>
    <property type="evidence" value="ECO:0007669"/>
    <property type="project" value="UniProtKB-SubCell"/>
</dbReference>
<gene>
    <name evidence="10" type="ORF">CTEN210_01352</name>
</gene>
<evidence type="ECO:0000256" key="7">
    <source>
        <dbReference type="ARBA" id="ARBA00023136"/>
    </source>
</evidence>
<keyword evidence="5 8" id="KW-1133">Transmembrane helix</keyword>
<organism evidence="10 11">
    <name type="scientific">Chaetoceros tenuissimus</name>
    <dbReference type="NCBI Taxonomy" id="426638"/>
    <lineage>
        <taxon>Eukaryota</taxon>
        <taxon>Sar</taxon>
        <taxon>Stramenopiles</taxon>
        <taxon>Ochrophyta</taxon>
        <taxon>Bacillariophyta</taxon>
        <taxon>Coscinodiscophyceae</taxon>
        <taxon>Chaetocerotophycidae</taxon>
        <taxon>Chaetocerotales</taxon>
        <taxon>Chaetocerotaceae</taxon>
        <taxon>Chaetoceros</taxon>
    </lineage>
</organism>
<protein>
    <submittedName>
        <fullName evidence="10">Uncharacterized protein</fullName>
    </submittedName>
</protein>